<accession>A0A6M3KHU9</accession>
<dbReference type="AlphaFoldDB" id="A0A6M3KHU9"/>
<protein>
    <submittedName>
        <fullName evidence="1">Uncharacterized protein</fullName>
    </submittedName>
</protein>
<name>A0A6M3KHU9_9ZZZZ</name>
<sequence length="195" mass="21619">MAAGGQIIVDRNGSIFMRFDTNGTVIGQYTAMATWDSMLVLGRGTASRPDLCFADWDTVTEEGAISGNTSQPQTMTSAWRTKVIDFGLPDVEKQVRCVDIFYQDHPDWTDETITVKYRVDCAGSGAIPTWTTLGSITLGAGGTASVAYDYETAHYTIPEELLSAAGKTFQFQFEADGHFRINRVYIYYDILTKKY</sequence>
<organism evidence="1">
    <name type="scientific">viral metagenome</name>
    <dbReference type="NCBI Taxonomy" id="1070528"/>
    <lineage>
        <taxon>unclassified sequences</taxon>
        <taxon>metagenomes</taxon>
        <taxon>organismal metagenomes</taxon>
    </lineage>
</organism>
<evidence type="ECO:0000313" key="1">
    <source>
        <dbReference type="EMBL" id="QJA81422.1"/>
    </source>
</evidence>
<gene>
    <name evidence="1" type="ORF">MM415A00538_0020</name>
</gene>
<reference evidence="1" key="1">
    <citation type="submission" date="2020-03" db="EMBL/GenBank/DDBJ databases">
        <title>The deep terrestrial virosphere.</title>
        <authorList>
            <person name="Holmfeldt K."/>
            <person name="Nilsson E."/>
            <person name="Simone D."/>
            <person name="Lopez-Fernandez M."/>
            <person name="Wu X."/>
            <person name="de Brujin I."/>
            <person name="Lundin D."/>
            <person name="Andersson A."/>
            <person name="Bertilsson S."/>
            <person name="Dopson M."/>
        </authorList>
    </citation>
    <scope>NUCLEOTIDE SEQUENCE</scope>
    <source>
        <strain evidence="1">MM415A00538</strain>
    </source>
</reference>
<proteinExistence type="predicted"/>
<dbReference type="EMBL" id="MT142458">
    <property type="protein sequence ID" value="QJA81422.1"/>
    <property type="molecule type" value="Genomic_DNA"/>
</dbReference>